<accession>A0A2N5XRT6</accession>
<dbReference type="GO" id="GO:0030288">
    <property type="term" value="C:outer membrane-bounded periplasmic space"/>
    <property type="evidence" value="ECO:0007669"/>
    <property type="project" value="InterPro"/>
</dbReference>
<dbReference type="Gene3D" id="3.40.190.170">
    <property type="entry name" value="Bacterial extracellular solute-binding protein, family 7"/>
    <property type="match status" value="1"/>
</dbReference>
<dbReference type="Pfam" id="PF03480">
    <property type="entry name" value="DctP"/>
    <property type="match status" value="1"/>
</dbReference>
<dbReference type="PIRSF" id="PIRSF006470">
    <property type="entry name" value="DctB"/>
    <property type="match status" value="1"/>
</dbReference>
<dbReference type="PANTHER" id="PTHR33376">
    <property type="match status" value="1"/>
</dbReference>
<name>A0A2N5XRT6_9HYPH</name>
<dbReference type="RefSeq" id="WP_101533825.1">
    <property type="nucleotide sequence ID" value="NZ_JBFHIU010000071.1"/>
</dbReference>
<dbReference type="GO" id="GO:0055085">
    <property type="term" value="P:transmembrane transport"/>
    <property type="evidence" value="ECO:0007669"/>
    <property type="project" value="InterPro"/>
</dbReference>
<dbReference type="InterPro" id="IPR038404">
    <property type="entry name" value="TRAP_DctP_sf"/>
</dbReference>
<dbReference type="GO" id="GO:0030246">
    <property type="term" value="F:carbohydrate binding"/>
    <property type="evidence" value="ECO:0007669"/>
    <property type="project" value="TreeGrafter"/>
</dbReference>
<keyword evidence="4" id="KW-1185">Reference proteome</keyword>
<evidence type="ECO:0000256" key="1">
    <source>
        <dbReference type="ARBA" id="ARBA00022729"/>
    </source>
</evidence>
<proteinExistence type="predicted"/>
<sequence>MKHVFSSFLVAAALSVGPVQATELVMGHTQSETSHYGVGVEAFFDTLEDLSSGKFTGRQAAAGALGGERDMIEGLQIGSLDLVISSTGPLGNFVPEVYVLDLPFLFRDYEHARSTLDGEIGQALLDKVSENDLKALAWSENGFRHVTNSKHPVKTPADLKGLKLRTMENQMHMAAFTAMGAAPTPMAFPELFTALQQGVVDGQENPVTVISAAKFWEVQKYATLTGHVYSPSIIMVSPVLWDSLSEAEQNWFYEAAAVAVKTTRDEVTRLENEGVALLRENGMEVVTEIDKAPFAKLAKPAYAIFTDKYGTELVDKILAR</sequence>
<protein>
    <submittedName>
        <fullName evidence="3">C4-dicarboxylate ABC transporter substrate-binding protein</fullName>
    </submittedName>
</protein>
<dbReference type="NCBIfam" id="TIGR00787">
    <property type="entry name" value="dctP"/>
    <property type="match status" value="1"/>
</dbReference>
<dbReference type="EMBL" id="PKUQ01000018">
    <property type="protein sequence ID" value="PLW77209.1"/>
    <property type="molecule type" value="Genomic_DNA"/>
</dbReference>
<dbReference type="AlphaFoldDB" id="A0A2N5XRT6"/>
<reference evidence="3 4" key="1">
    <citation type="submission" date="2018-01" db="EMBL/GenBank/DDBJ databases">
        <title>The draft genome sequence of Cohaesibacter sp. H1304.</title>
        <authorList>
            <person name="Wang N.-N."/>
            <person name="Du Z.-J."/>
        </authorList>
    </citation>
    <scope>NUCLEOTIDE SEQUENCE [LARGE SCALE GENOMIC DNA]</scope>
    <source>
        <strain evidence="3 4">H1304</strain>
    </source>
</reference>
<organism evidence="3 4">
    <name type="scientific">Cohaesibacter celericrescens</name>
    <dbReference type="NCBI Taxonomy" id="2067669"/>
    <lineage>
        <taxon>Bacteria</taxon>
        <taxon>Pseudomonadati</taxon>
        <taxon>Pseudomonadota</taxon>
        <taxon>Alphaproteobacteria</taxon>
        <taxon>Hyphomicrobiales</taxon>
        <taxon>Cohaesibacteraceae</taxon>
    </lineage>
</organism>
<dbReference type="NCBIfam" id="NF037995">
    <property type="entry name" value="TRAP_S1"/>
    <property type="match status" value="1"/>
</dbReference>
<feature type="signal peptide" evidence="2">
    <location>
        <begin position="1"/>
        <end position="21"/>
    </location>
</feature>
<dbReference type="PANTHER" id="PTHR33376:SF2">
    <property type="entry name" value="DICARBOXYLATE-BINDING PERIPLASMIC PROTEIN"/>
    <property type="match status" value="1"/>
</dbReference>
<evidence type="ECO:0000313" key="4">
    <source>
        <dbReference type="Proteomes" id="UP000234881"/>
    </source>
</evidence>
<dbReference type="Proteomes" id="UP000234881">
    <property type="component" value="Unassembled WGS sequence"/>
</dbReference>
<dbReference type="InterPro" id="IPR018389">
    <property type="entry name" value="DctP_fam"/>
</dbReference>
<comment type="caution">
    <text evidence="3">The sequence shown here is derived from an EMBL/GenBank/DDBJ whole genome shotgun (WGS) entry which is preliminary data.</text>
</comment>
<keyword evidence="1 2" id="KW-0732">Signal</keyword>
<evidence type="ECO:0000313" key="3">
    <source>
        <dbReference type="EMBL" id="PLW77209.1"/>
    </source>
</evidence>
<gene>
    <name evidence="3" type="ORF">C0081_10710</name>
</gene>
<dbReference type="InterPro" id="IPR004682">
    <property type="entry name" value="TRAP_DctP"/>
</dbReference>
<dbReference type="OrthoDB" id="9803763at2"/>
<evidence type="ECO:0000256" key="2">
    <source>
        <dbReference type="SAM" id="SignalP"/>
    </source>
</evidence>
<dbReference type="CDD" id="cd13675">
    <property type="entry name" value="PBP2_TRAP_SBP_like_5"/>
    <property type="match status" value="1"/>
</dbReference>
<feature type="chain" id="PRO_5014853194" evidence="2">
    <location>
        <begin position="22"/>
        <end position="320"/>
    </location>
</feature>